<dbReference type="NCBIfam" id="TIGR03438">
    <property type="entry name" value="egtD_ergothio"/>
    <property type="match status" value="1"/>
</dbReference>
<keyword evidence="2 4" id="KW-0808">Transferase</keyword>
<accession>A0A4Y9S7N4</accession>
<dbReference type="PANTHER" id="PTHR43397">
    <property type="entry name" value="ERGOTHIONEINE BIOSYNTHESIS PROTEIN 1"/>
    <property type="match status" value="1"/>
</dbReference>
<protein>
    <submittedName>
        <fullName evidence="4">L-histidine N(Alpha)-methyltransferase</fullName>
        <ecNumber evidence="4">2.1.1.44</ecNumber>
    </submittedName>
</protein>
<dbReference type="Proteomes" id="UP000298438">
    <property type="component" value="Unassembled WGS sequence"/>
</dbReference>
<dbReference type="Pfam" id="PF10017">
    <property type="entry name" value="Methyltransf_33"/>
    <property type="match status" value="1"/>
</dbReference>
<feature type="domain" description="Histidine-specific methyltransferase SAM-dependent" evidence="3">
    <location>
        <begin position="16"/>
        <end position="312"/>
    </location>
</feature>
<dbReference type="GO" id="GO:0052706">
    <property type="term" value="F:L-histidine N(alpha)-methyltransferase activity"/>
    <property type="evidence" value="ECO:0007669"/>
    <property type="project" value="UniProtKB-EC"/>
</dbReference>
<dbReference type="GO" id="GO:0032259">
    <property type="term" value="P:methylation"/>
    <property type="evidence" value="ECO:0007669"/>
    <property type="project" value="UniProtKB-KW"/>
</dbReference>
<name>A0A4Y9S7N4_9BURK</name>
<organism evidence="4 5">
    <name type="scientific">Zemynaea arenosa</name>
    <dbReference type="NCBI Taxonomy" id="2561931"/>
    <lineage>
        <taxon>Bacteria</taxon>
        <taxon>Pseudomonadati</taxon>
        <taxon>Pseudomonadota</taxon>
        <taxon>Betaproteobacteria</taxon>
        <taxon>Burkholderiales</taxon>
        <taxon>Oxalobacteraceae</taxon>
        <taxon>Telluria group</taxon>
        <taxon>Zemynaea</taxon>
    </lineage>
</organism>
<evidence type="ECO:0000256" key="1">
    <source>
        <dbReference type="ARBA" id="ARBA00022603"/>
    </source>
</evidence>
<dbReference type="InterPro" id="IPR051128">
    <property type="entry name" value="EgtD_Methyltrsf_superfamily"/>
</dbReference>
<dbReference type="EC" id="2.1.1.44" evidence="4"/>
<keyword evidence="1 4" id="KW-0489">Methyltransferase</keyword>
<evidence type="ECO:0000313" key="4">
    <source>
        <dbReference type="EMBL" id="TFW16499.1"/>
    </source>
</evidence>
<gene>
    <name evidence="4" type="primary">egtD</name>
    <name evidence="4" type="ORF">E4L96_16245</name>
</gene>
<reference evidence="4 5" key="1">
    <citation type="submission" date="2019-03" db="EMBL/GenBank/DDBJ databases">
        <title>Draft Genome Sequence of Massilia arenosa sp. nov., a Novel Massilia Species Isolated from a Sandy-loam Maize Soil.</title>
        <authorList>
            <person name="Raths R."/>
            <person name="Peta V."/>
            <person name="Bucking H."/>
        </authorList>
    </citation>
    <scope>NUCLEOTIDE SEQUENCE [LARGE SCALE GENOMIC DNA]</scope>
    <source>
        <strain evidence="4 5">MC02</strain>
    </source>
</reference>
<comment type="caution">
    <text evidence="4">The sequence shown here is derived from an EMBL/GenBank/DDBJ whole genome shotgun (WGS) entry which is preliminary data.</text>
</comment>
<keyword evidence="5" id="KW-1185">Reference proteome</keyword>
<dbReference type="PIRSF" id="PIRSF018005">
    <property type="entry name" value="UCP018005"/>
    <property type="match status" value="1"/>
</dbReference>
<dbReference type="SUPFAM" id="SSF53335">
    <property type="entry name" value="S-adenosyl-L-methionine-dependent methyltransferases"/>
    <property type="match status" value="1"/>
</dbReference>
<dbReference type="InterPro" id="IPR029063">
    <property type="entry name" value="SAM-dependent_MTases_sf"/>
</dbReference>
<evidence type="ECO:0000313" key="5">
    <source>
        <dbReference type="Proteomes" id="UP000298438"/>
    </source>
</evidence>
<dbReference type="Gene3D" id="3.40.50.150">
    <property type="entry name" value="Vaccinia Virus protein VP39"/>
    <property type="match status" value="1"/>
</dbReference>
<sequence length="317" mass="34936">MQTSHRAFRSPSVFAELTAGLAADHAHISPKYLYDALGSRLFESICELDEYYPTRTEAAIFAQHADAIARAVGQGATIIDLGAGNCAKAERLFPALRPAQYVPIDISADFLTEAVTRLHQRFPDIDMLPLGLDFSADLALPPRVRTDKRLFFYPGSSIGNFTPLEAAAFLRRAHAQCGDDGGLLIGVDLVKDAAVLNAAYDDALGVTAAFNLNILRNANRQAGTDFNPAQWKHVAFFNPTQSRIEMHLEAREALAVRWDGAVRRFMAGERIHTENSYKYTLDSAPALLRSAGFHPAQVWTDERQWFALIYARAGARA</sequence>
<dbReference type="InterPro" id="IPR017804">
    <property type="entry name" value="MeTrfase_EgtD-like"/>
</dbReference>
<proteinExistence type="predicted"/>
<dbReference type="InterPro" id="IPR035094">
    <property type="entry name" value="EgtD"/>
</dbReference>
<evidence type="ECO:0000256" key="2">
    <source>
        <dbReference type="ARBA" id="ARBA00022679"/>
    </source>
</evidence>
<dbReference type="InterPro" id="IPR019257">
    <property type="entry name" value="MeTrfase_dom"/>
</dbReference>
<dbReference type="AlphaFoldDB" id="A0A4Y9S7N4"/>
<dbReference type="PANTHER" id="PTHR43397:SF1">
    <property type="entry name" value="ERGOTHIONEINE BIOSYNTHESIS PROTEIN 1"/>
    <property type="match status" value="1"/>
</dbReference>
<dbReference type="OrthoDB" id="5289726at2"/>
<dbReference type="EMBL" id="SPVF01000210">
    <property type="protein sequence ID" value="TFW16499.1"/>
    <property type="molecule type" value="Genomic_DNA"/>
</dbReference>
<evidence type="ECO:0000259" key="3">
    <source>
        <dbReference type="Pfam" id="PF10017"/>
    </source>
</evidence>